<keyword evidence="2" id="KW-0433">Leucine-rich repeat</keyword>
<evidence type="ECO:0000256" key="4">
    <source>
        <dbReference type="ARBA" id="ARBA00022729"/>
    </source>
</evidence>
<sequence>MRAKVSDFCLVKNAPDGKYSVETRLAGTFGYLAPEYAGFGGIGERLSPGLNFSVKGIKKLCAFAVVLDGKSEELLIRARESFVDRKWCNGTVGRGTISGGDREWWTDRDAEAIHG</sequence>
<dbReference type="InterPro" id="IPR052422">
    <property type="entry name" value="Auxin_Ser/Thr_Kinase"/>
</dbReference>
<comment type="caution">
    <text evidence="10">The sequence shown here is derived from an EMBL/GenBank/DDBJ whole genome shotgun (WGS) entry which is preliminary data.</text>
</comment>
<evidence type="ECO:0000256" key="2">
    <source>
        <dbReference type="ARBA" id="ARBA00022614"/>
    </source>
</evidence>
<gene>
    <name evidence="10" type="ORF">GIB67_034105</name>
</gene>
<accession>A0A7J7M6A7</accession>
<comment type="subcellular location">
    <subcellularLocation>
        <location evidence="1">Membrane</location>
        <topology evidence="1">Single-pass membrane protein</topology>
    </subcellularLocation>
</comment>
<evidence type="ECO:0000256" key="5">
    <source>
        <dbReference type="ARBA" id="ARBA00022737"/>
    </source>
</evidence>
<dbReference type="InterPro" id="IPR011009">
    <property type="entry name" value="Kinase-like_dom_sf"/>
</dbReference>
<evidence type="ECO:0000313" key="11">
    <source>
        <dbReference type="Proteomes" id="UP000541444"/>
    </source>
</evidence>
<dbReference type="SUPFAM" id="SSF56112">
    <property type="entry name" value="Protein kinase-like (PK-like)"/>
    <property type="match status" value="1"/>
</dbReference>
<protein>
    <submittedName>
        <fullName evidence="10">Uncharacterized protein</fullName>
    </submittedName>
</protein>
<reference evidence="10 11" key="1">
    <citation type="journal article" date="2020" name="IScience">
        <title>Genome Sequencing of the Endangered Kingdonia uniflora (Circaeasteraceae, Ranunculales) Reveals Potential Mechanisms of Evolutionary Specialization.</title>
        <authorList>
            <person name="Sun Y."/>
            <person name="Deng T."/>
            <person name="Zhang A."/>
            <person name="Moore M.J."/>
            <person name="Landis J.B."/>
            <person name="Lin N."/>
            <person name="Zhang H."/>
            <person name="Zhang X."/>
            <person name="Huang J."/>
            <person name="Zhang X."/>
            <person name="Sun H."/>
            <person name="Wang H."/>
        </authorList>
    </citation>
    <scope>NUCLEOTIDE SEQUENCE [LARGE SCALE GENOMIC DNA]</scope>
    <source>
        <strain evidence="10">TB1705</strain>
        <tissue evidence="10">Leaf</tissue>
    </source>
</reference>
<keyword evidence="9" id="KW-0325">Glycoprotein</keyword>
<evidence type="ECO:0000256" key="9">
    <source>
        <dbReference type="ARBA" id="ARBA00023180"/>
    </source>
</evidence>
<dbReference type="Gene3D" id="1.10.510.10">
    <property type="entry name" value="Transferase(Phosphotransferase) domain 1"/>
    <property type="match status" value="1"/>
</dbReference>
<dbReference type="AlphaFoldDB" id="A0A7J7M6A7"/>
<keyword evidence="11" id="KW-1185">Reference proteome</keyword>
<keyword evidence="4" id="KW-0732">Signal</keyword>
<keyword evidence="6" id="KW-1133">Transmembrane helix</keyword>
<dbReference type="PANTHER" id="PTHR47986">
    <property type="entry name" value="OSJNBA0070M12.3 PROTEIN"/>
    <property type="match status" value="1"/>
</dbReference>
<evidence type="ECO:0000256" key="7">
    <source>
        <dbReference type="ARBA" id="ARBA00023136"/>
    </source>
</evidence>
<dbReference type="Proteomes" id="UP000541444">
    <property type="component" value="Unassembled WGS sequence"/>
</dbReference>
<keyword evidence="7" id="KW-0472">Membrane</keyword>
<keyword evidence="5" id="KW-0677">Repeat</keyword>
<evidence type="ECO:0000256" key="3">
    <source>
        <dbReference type="ARBA" id="ARBA00022692"/>
    </source>
</evidence>
<keyword evidence="3" id="KW-0812">Transmembrane</keyword>
<proteinExistence type="predicted"/>
<dbReference type="PANTHER" id="PTHR47986:SF10">
    <property type="entry name" value="RECEPTOR-LIKE KINASE TMK4"/>
    <property type="match status" value="1"/>
</dbReference>
<organism evidence="10 11">
    <name type="scientific">Kingdonia uniflora</name>
    <dbReference type="NCBI Taxonomy" id="39325"/>
    <lineage>
        <taxon>Eukaryota</taxon>
        <taxon>Viridiplantae</taxon>
        <taxon>Streptophyta</taxon>
        <taxon>Embryophyta</taxon>
        <taxon>Tracheophyta</taxon>
        <taxon>Spermatophyta</taxon>
        <taxon>Magnoliopsida</taxon>
        <taxon>Ranunculales</taxon>
        <taxon>Circaeasteraceae</taxon>
        <taxon>Kingdonia</taxon>
    </lineage>
</organism>
<name>A0A7J7M6A7_9MAGN</name>
<keyword evidence="8" id="KW-0675">Receptor</keyword>
<dbReference type="GO" id="GO:0016020">
    <property type="term" value="C:membrane"/>
    <property type="evidence" value="ECO:0007669"/>
    <property type="project" value="UniProtKB-SubCell"/>
</dbReference>
<evidence type="ECO:0000313" key="10">
    <source>
        <dbReference type="EMBL" id="KAF6150406.1"/>
    </source>
</evidence>
<evidence type="ECO:0000256" key="6">
    <source>
        <dbReference type="ARBA" id="ARBA00022989"/>
    </source>
</evidence>
<evidence type="ECO:0000256" key="8">
    <source>
        <dbReference type="ARBA" id="ARBA00023170"/>
    </source>
</evidence>
<evidence type="ECO:0000256" key="1">
    <source>
        <dbReference type="ARBA" id="ARBA00004167"/>
    </source>
</evidence>
<dbReference type="EMBL" id="JACGCM010001747">
    <property type="protein sequence ID" value="KAF6150406.1"/>
    <property type="molecule type" value="Genomic_DNA"/>
</dbReference>
<dbReference type="OrthoDB" id="1607253at2759"/>